<dbReference type="RefSeq" id="WP_010851010.1">
    <property type="nucleotide sequence ID" value="NZ_HF570956.1"/>
</dbReference>
<protein>
    <submittedName>
        <fullName evidence="8">Putative copper resistance protein</fullName>
    </submittedName>
</protein>
<gene>
    <name evidence="8" type="ORF">BN10_820015</name>
</gene>
<dbReference type="Pfam" id="PF04234">
    <property type="entry name" value="CopC"/>
    <property type="match status" value="1"/>
</dbReference>
<keyword evidence="6" id="KW-0812">Transmembrane</keyword>
<name>N0E6A0_9MICO</name>
<dbReference type="Proteomes" id="UP000013167">
    <property type="component" value="Unassembled WGS sequence"/>
</dbReference>
<dbReference type="GO" id="GO:0005886">
    <property type="term" value="C:plasma membrane"/>
    <property type="evidence" value="ECO:0007669"/>
    <property type="project" value="TreeGrafter"/>
</dbReference>
<evidence type="ECO:0000256" key="2">
    <source>
        <dbReference type="ARBA" id="ARBA00022723"/>
    </source>
</evidence>
<organism evidence="8 9">
    <name type="scientific">Phycicoccus elongatus Lp2</name>
    <dbReference type="NCBI Taxonomy" id="1193181"/>
    <lineage>
        <taxon>Bacteria</taxon>
        <taxon>Bacillati</taxon>
        <taxon>Actinomycetota</taxon>
        <taxon>Actinomycetes</taxon>
        <taxon>Micrococcales</taxon>
        <taxon>Intrasporangiaceae</taxon>
        <taxon>Phycicoccus</taxon>
    </lineage>
</organism>
<comment type="subcellular location">
    <subcellularLocation>
        <location evidence="1">Cell envelope</location>
    </subcellularLocation>
</comment>
<dbReference type="PANTHER" id="PTHR34820">
    <property type="entry name" value="INNER MEMBRANE PROTEIN YEBZ"/>
    <property type="match status" value="1"/>
</dbReference>
<dbReference type="OrthoDB" id="5242236at2"/>
<evidence type="ECO:0000256" key="3">
    <source>
        <dbReference type="ARBA" id="ARBA00022729"/>
    </source>
</evidence>
<dbReference type="InterPro" id="IPR014755">
    <property type="entry name" value="Cu-Rt/internalin_Ig-like"/>
</dbReference>
<keyword evidence="2" id="KW-0479">Metal-binding</keyword>
<evidence type="ECO:0000256" key="4">
    <source>
        <dbReference type="ARBA" id="ARBA00023008"/>
    </source>
</evidence>
<dbReference type="EMBL" id="CAIZ01000155">
    <property type="protein sequence ID" value="CCH71179.1"/>
    <property type="molecule type" value="Genomic_DNA"/>
</dbReference>
<dbReference type="eggNOG" id="COG2372">
    <property type="taxonomic scope" value="Bacteria"/>
</dbReference>
<dbReference type="InterPro" id="IPR014756">
    <property type="entry name" value="Ig_E-set"/>
</dbReference>
<dbReference type="GO" id="GO:0005507">
    <property type="term" value="F:copper ion binding"/>
    <property type="evidence" value="ECO:0007669"/>
    <property type="project" value="InterPro"/>
</dbReference>
<feature type="domain" description="CopC" evidence="7">
    <location>
        <begin position="33"/>
        <end position="125"/>
    </location>
</feature>
<feature type="transmembrane region" description="Helical" evidence="6">
    <location>
        <begin position="182"/>
        <end position="201"/>
    </location>
</feature>
<feature type="region of interest" description="Disordered" evidence="5">
    <location>
        <begin position="120"/>
        <end position="174"/>
    </location>
</feature>
<evidence type="ECO:0000256" key="1">
    <source>
        <dbReference type="ARBA" id="ARBA00004196"/>
    </source>
</evidence>
<dbReference type="GO" id="GO:0046688">
    <property type="term" value="P:response to copper ion"/>
    <property type="evidence" value="ECO:0007669"/>
    <property type="project" value="InterPro"/>
</dbReference>
<keyword evidence="4" id="KW-0186">Copper</keyword>
<evidence type="ECO:0000256" key="6">
    <source>
        <dbReference type="SAM" id="Phobius"/>
    </source>
</evidence>
<comment type="caution">
    <text evidence="8">The sequence shown here is derived from an EMBL/GenBank/DDBJ whole genome shotgun (WGS) entry which is preliminary data.</text>
</comment>
<keyword evidence="3" id="KW-0732">Signal</keyword>
<dbReference type="SUPFAM" id="SSF81296">
    <property type="entry name" value="E set domains"/>
    <property type="match status" value="1"/>
</dbReference>
<evidence type="ECO:0000259" key="7">
    <source>
        <dbReference type="Pfam" id="PF04234"/>
    </source>
</evidence>
<keyword evidence="6" id="KW-1133">Transmembrane helix</keyword>
<dbReference type="GO" id="GO:0042597">
    <property type="term" value="C:periplasmic space"/>
    <property type="evidence" value="ECO:0007669"/>
    <property type="project" value="InterPro"/>
</dbReference>
<keyword evidence="9" id="KW-1185">Reference proteome</keyword>
<evidence type="ECO:0000313" key="9">
    <source>
        <dbReference type="Proteomes" id="UP000013167"/>
    </source>
</evidence>
<feature type="compositionally biased region" description="Polar residues" evidence="5">
    <location>
        <begin position="120"/>
        <end position="131"/>
    </location>
</feature>
<keyword evidence="6" id="KW-0472">Membrane</keyword>
<sequence>MLEFFAKPVVRITMGALALLALVFLVVTPAFAHSNLRSVDPADGSTITSSPPALTLAFTDDVLADFTKVDLLGPDGNLVALAPPVTTSDTVLQVLPPLANGLYRITFRVVSADSHPISGTTTFTVNAPEQQSPSPSEAAPTSSSPTAVASPSVSPSASESASTSTDASRPTASDTGWSPVNLWLIGGIVALIAAVLAFLVTRRRDRY</sequence>
<proteinExistence type="predicted"/>
<dbReference type="GO" id="GO:0030313">
    <property type="term" value="C:cell envelope"/>
    <property type="evidence" value="ECO:0007669"/>
    <property type="project" value="UniProtKB-SubCell"/>
</dbReference>
<dbReference type="Gene3D" id="2.60.40.1220">
    <property type="match status" value="1"/>
</dbReference>
<dbReference type="GO" id="GO:0006825">
    <property type="term" value="P:copper ion transport"/>
    <property type="evidence" value="ECO:0007669"/>
    <property type="project" value="InterPro"/>
</dbReference>
<dbReference type="STRING" id="1193181.BN10_820015"/>
<accession>N0E6A0</accession>
<evidence type="ECO:0000256" key="5">
    <source>
        <dbReference type="SAM" id="MobiDB-lite"/>
    </source>
</evidence>
<dbReference type="AlphaFoldDB" id="N0E6A0"/>
<reference evidence="8 9" key="1">
    <citation type="journal article" date="2013" name="ISME J.">
        <title>A metabolic model for members of the genus Tetrasphaera involved in enhanced biological phosphorus removal.</title>
        <authorList>
            <person name="Kristiansen R."/>
            <person name="Nguyen H.T.T."/>
            <person name="Saunders A.M."/>
            <person name="Nielsen J.L."/>
            <person name="Wimmer R."/>
            <person name="Le V.Q."/>
            <person name="McIlroy S.J."/>
            <person name="Petrovski S."/>
            <person name="Seviour R.J."/>
            <person name="Calteau A."/>
            <person name="Nielsen K.L."/>
            <person name="Nielsen P.H."/>
        </authorList>
    </citation>
    <scope>NUCLEOTIDE SEQUENCE [LARGE SCALE GENOMIC DNA]</scope>
    <source>
        <strain evidence="8 9">Lp2</strain>
    </source>
</reference>
<dbReference type="PANTHER" id="PTHR34820:SF4">
    <property type="entry name" value="INNER MEMBRANE PROTEIN YEBZ"/>
    <property type="match status" value="1"/>
</dbReference>
<dbReference type="InterPro" id="IPR032694">
    <property type="entry name" value="CopC/D"/>
</dbReference>
<evidence type="ECO:0000313" key="8">
    <source>
        <dbReference type="EMBL" id="CCH71179.1"/>
    </source>
</evidence>
<feature type="compositionally biased region" description="Low complexity" evidence="5">
    <location>
        <begin position="132"/>
        <end position="165"/>
    </location>
</feature>
<dbReference type="HOGENOM" id="CLU_087859_0_0_11"/>
<dbReference type="InterPro" id="IPR007348">
    <property type="entry name" value="CopC_dom"/>
</dbReference>